<dbReference type="SUPFAM" id="SSF46955">
    <property type="entry name" value="Putative DNA-binding domain"/>
    <property type="match status" value="1"/>
</dbReference>
<sequence length="64" mass="7151">MTTTAQSRRQFETLTQAAERTGLSVRTLRRRIAAGLLPAYRSGPRVLRVDPADVDRLMVRVPTA</sequence>
<dbReference type="RefSeq" id="WP_192910889.1">
    <property type="nucleotide sequence ID" value="NZ_CP062789.1"/>
</dbReference>
<dbReference type="Pfam" id="PF12728">
    <property type="entry name" value="HTH_17"/>
    <property type="match status" value="1"/>
</dbReference>
<dbReference type="Proteomes" id="UP000593998">
    <property type="component" value="Chromosome"/>
</dbReference>
<name>A0A7L9IZR2_9MICO</name>
<protein>
    <submittedName>
        <fullName evidence="2">Helix-turn-helix domain-containing protein</fullName>
    </submittedName>
</protein>
<gene>
    <name evidence="2" type="ORF">IGS73_15015</name>
</gene>
<dbReference type="AlphaFoldDB" id="A0A7L9IZR2"/>
<dbReference type="InterPro" id="IPR010093">
    <property type="entry name" value="SinI_DNA-bd"/>
</dbReference>
<dbReference type="InterPro" id="IPR041657">
    <property type="entry name" value="HTH_17"/>
</dbReference>
<accession>A0A7L9IZR2</accession>
<evidence type="ECO:0000259" key="1">
    <source>
        <dbReference type="Pfam" id="PF12728"/>
    </source>
</evidence>
<reference evidence="2 3" key="1">
    <citation type="submission" date="2020-10" db="EMBL/GenBank/DDBJ databases">
        <title>Janibacter indicus TT2 genome sequence.</title>
        <authorList>
            <person name="Lee K."/>
            <person name="Ganzorig M."/>
        </authorList>
    </citation>
    <scope>NUCLEOTIDE SEQUENCE [LARGE SCALE GENOMIC DNA]</scope>
    <source>
        <strain evidence="2 3">TT2</strain>
    </source>
</reference>
<evidence type="ECO:0000313" key="2">
    <source>
        <dbReference type="EMBL" id="QOK22377.1"/>
    </source>
</evidence>
<dbReference type="InterPro" id="IPR009061">
    <property type="entry name" value="DNA-bd_dom_put_sf"/>
</dbReference>
<feature type="domain" description="Helix-turn-helix" evidence="1">
    <location>
        <begin position="13"/>
        <end position="58"/>
    </location>
</feature>
<organism evidence="2 3">
    <name type="scientific">Janibacter indicus</name>
    <dbReference type="NCBI Taxonomy" id="857417"/>
    <lineage>
        <taxon>Bacteria</taxon>
        <taxon>Bacillati</taxon>
        <taxon>Actinomycetota</taxon>
        <taxon>Actinomycetes</taxon>
        <taxon>Micrococcales</taxon>
        <taxon>Intrasporangiaceae</taxon>
        <taxon>Janibacter</taxon>
    </lineage>
</organism>
<dbReference type="GO" id="GO:0003677">
    <property type="term" value="F:DNA binding"/>
    <property type="evidence" value="ECO:0007669"/>
    <property type="project" value="InterPro"/>
</dbReference>
<evidence type="ECO:0000313" key="3">
    <source>
        <dbReference type="Proteomes" id="UP000593998"/>
    </source>
</evidence>
<dbReference type="NCBIfam" id="TIGR01764">
    <property type="entry name" value="excise"/>
    <property type="match status" value="1"/>
</dbReference>
<dbReference type="EMBL" id="CP062789">
    <property type="protein sequence ID" value="QOK22377.1"/>
    <property type="molecule type" value="Genomic_DNA"/>
</dbReference>
<proteinExistence type="predicted"/>